<comment type="caution">
    <text evidence="4">The sequence shown here is derived from an EMBL/GenBank/DDBJ whole genome shotgun (WGS) entry which is preliminary data.</text>
</comment>
<evidence type="ECO:0000313" key="5">
    <source>
        <dbReference type="Proteomes" id="UP001196248"/>
    </source>
</evidence>
<protein>
    <submittedName>
        <fullName evidence="4">YSIRK-type signal peptide-containing protein</fullName>
    </submittedName>
</protein>
<feature type="domain" description="YSIRK Gram-positive signal peptide" evidence="3">
    <location>
        <begin position="17"/>
        <end position="41"/>
    </location>
</feature>
<keyword evidence="2" id="KW-0472">Membrane</keyword>
<accession>A0ABS6IU47</accession>
<keyword evidence="2" id="KW-1133">Transmembrane helix</keyword>
<name>A0ABS6IU47_9LACO</name>
<dbReference type="Pfam" id="PF04650">
    <property type="entry name" value="YSIRK_signal"/>
    <property type="match status" value="1"/>
</dbReference>
<dbReference type="RefSeq" id="WP_216972138.1">
    <property type="nucleotide sequence ID" value="NZ_JAQDBW010000001.1"/>
</dbReference>
<organism evidence="4 5">
    <name type="scientific">Limosilactobacillus portuensis</name>
    <dbReference type="NCBI Taxonomy" id="2742601"/>
    <lineage>
        <taxon>Bacteria</taxon>
        <taxon>Bacillati</taxon>
        <taxon>Bacillota</taxon>
        <taxon>Bacilli</taxon>
        <taxon>Lactobacillales</taxon>
        <taxon>Lactobacillaceae</taxon>
        <taxon>Limosilactobacillus</taxon>
    </lineage>
</organism>
<feature type="transmembrane region" description="Helical" evidence="2">
    <location>
        <begin position="21"/>
        <end position="41"/>
    </location>
</feature>
<keyword evidence="1" id="KW-0732">Signal</keyword>
<dbReference type="Proteomes" id="UP001196248">
    <property type="component" value="Unassembled WGS sequence"/>
</dbReference>
<keyword evidence="2" id="KW-0812">Transmembrane</keyword>
<evidence type="ECO:0000313" key="4">
    <source>
        <dbReference type="EMBL" id="MBU9694516.1"/>
    </source>
</evidence>
<gene>
    <name evidence="4" type="ORF">KSL82_01015</name>
</gene>
<evidence type="ECO:0000259" key="3">
    <source>
        <dbReference type="Pfam" id="PF04650"/>
    </source>
</evidence>
<evidence type="ECO:0000256" key="2">
    <source>
        <dbReference type="SAM" id="Phobius"/>
    </source>
</evidence>
<dbReference type="NCBIfam" id="TIGR01168">
    <property type="entry name" value="YSIRK_signal"/>
    <property type="match status" value="1"/>
</dbReference>
<sequence>MLSKNNNYGRLMRSKSKQDHFSLRKLSVGVVSVVIGTTLYLGGKFLSPS</sequence>
<keyword evidence="5" id="KW-1185">Reference proteome</keyword>
<dbReference type="EMBL" id="JAHPJJ010000002">
    <property type="protein sequence ID" value="MBU9694516.1"/>
    <property type="molecule type" value="Genomic_DNA"/>
</dbReference>
<evidence type="ECO:0000256" key="1">
    <source>
        <dbReference type="ARBA" id="ARBA00022729"/>
    </source>
</evidence>
<proteinExistence type="predicted"/>
<dbReference type="InterPro" id="IPR005877">
    <property type="entry name" value="YSIRK_signal_dom"/>
</dbReference>
<reference evidence="4 5" key="1">
    <citation type="submission" date="2021-06" db="EMBL/GenBank/DDBJ databases">
        <title>Limosilactobacillus angelus sp. nov., isolated from the human vagina.</title>
        <authorList>
            <person name="Chen Y.-S."/>
        </authorList>
    </citation>
    <scope>NUCLEOTIDE SEQUENCE [LARGE SCALE GENOMIC DNA]</scope>
    <source>
        <strain evidence="4 5">P5L02</strain>
    </source>
</reference>